<organism evidence="3 4">
    <name type="scientific">Rhodococcus jostii</name>
    <dbReference type="NCBI Taxonomy" id="132919"/>
    <lineage>
        <taxon>Bacteria</taxon>
        <taxon>Bacillati</taxon>
        <taxon>Actinomycetota</taxon>
        <taxon>Actinomycetes</taxon>
        <taxon>Mycobacteriales</taxon>
        <taxon>Nocardiaceae</taxon>
        <taxon>Rhodococcus</taxon>
    </lineage>
</organism>
<evidence type="ECO:0000256" key="1">
    <source>
        <dbReference type="ARBA" id="ARBA00023239"/>
    </source>
</evidence>
<dbReference type="AlphaFoldDB" id="A0A1H4THG3"/>
<dbReference type="PANTHER" id="PTHR21240">
    <property type="entry name" value="2-AMINO-3-CARBOXYLMUCONATE-6-SEMIALDEHYDE DECARBOXYLASE"/>
    <property type="match status" value="1"/>
</dbReference>
<dbReference type="Pfam" id="PF04909">
    <property type="entry name" value="Amidohydro_2"/>
    <property type="match status" value="1"/>
</dbReference>
<dbReference type="Gene3D" id="3.20.20.140">
    <property type="entry name" value="Metal-dependent hydrolases"/>
    <property type="match status" value="1"/>
</dbReference>
<dbReference type="RefSeq" id="WP_143048862.1">
    <property type="nucleotide sequence ID" value="NZ_FNTL01000004.1"/>
</dbReference>
<dbReference type="SUPFAM" id="SSF51556">
    <property type="entry name" value="Metallo-dependent hydrolases"/>
    <property type="match status" value="1"/>
</dbReference>
<dbReference type="InterPro" id="IPR006680">
    <property type="entry name" value="Amidohydro-rel"/>
</dbReference>
<evidence type="ECO:0000259" key="2">
    <source>
        <dbReference type="Pfam" id="PF04909"/>
    </source>
</evidence>
<keyword evidence="1" id="KW-0456">Lyase</keyword>
<dbReference type="PANTHER" id="PTHR21240:SF19">
    <property type="entry name" value="CATALYTIC_ HYDROLASE"/>
    <property type="match status" value="1"/>
</dbReference>
<evidence type="ECO:0000313" key="3">
    <source>
        <dbReference type="EMBL" id="SEC55708.1"/>
    </source>
</evidence>
<dbReference type="InterPro" id="IPR032466">
    <property type="entry name" value="Metal_Hydrolase"/>
</dbReference>
<dbReference type="InterPro" id="IPR032465">
    <property type="entry name" value="ACMSD"/>
</dbReference>
<reference evidence="4" key="1">
    <citation type="submission" date="2016-10" db="EMBL/GenBank/DDBJ databases">
        <authorList>
            <person name="Varghese N."/>
        </authorList>
    </citation>
    <scope>NUCLEOTIDE SEQUENCE [LARGE SCALE GENOMIC DNA]</scope>
    <source>
        <strain evidence="4">DSM 44719</strain>
    </source>
</reference>
<protein>
    <recommendedName>
        <fullName evidence="2">Amidohydrolase-related domain-containing protein</fullName>
    </recommendedName>
</protein>
<dbReference type="GO" id="GO:0016831">
    <property type="term" value="F:carboxy-lyase activity"/>
    <property type="evidence" value="ECO:0007669"/>
    <property type="project" value="InterPro"/>
</dbReference>
<dbReference type="CDD" id="cd01292">
    <property type="entry name" value="metallo-dependent_hydrolases"/>
    <property type="match status" value="1"/>
</dbReference>
<dbReference type="GO" id="GO:0016787">
    <property type="term" value="F:hydrolase activity"/>
    <property type="evidence" value="ECO:0007669"/>
    <property type="project" value="InterPro"/>
</dbReference>
<dbReference type="EMBL" id="FNTL01000004">
    <property type="protein sequence ID" value="SEC55708.1"/>
    <property type="molecule type" value="Genomic_DNA"/>
</dbReference>
<proteinExistence type="predicted"/>
<name>A0A1H4THG3_RHOJO</name>
<dbReference type="Proteomes" id="UP000183407">
    <property type="component" value="Unassembled WGS sequence"/>
</dbReference>
<dbReference type="OrthoDB" id="1407586at2"/>
<gene>
    <name evidence="3" type="ORF">SAMN04490220_1944</name>
</gene>
<sequence>MSKVVDVAVNFRIGGGWDDSAFGGIFIKQRLGEGWDPEKGWDPDALIQHLDDAGIDMIGLISNVWNVGGQELFVHADEVKVFIDKFPDRVFGWVGINPLQGMETLRYIEYAVRDLGFKGVHCYPHWFGLPVNDRRYYPIYAKCAELGVPFAMQVGSPSVRAHAKMVARPTLLDDIAYDFPELKLVGLHVGTPFANEMCMLARNYENVFIIADAYPPVDWERDLLDYINQKEWNNVDGSDKVMWGTDHPVQAFRPTLQQVRDHGFTPDIEAKLLGDNAVRILNL</sequence>
<evidence type="ECO:0000313" key="4">
    <source>
        <dbReference type="Proteomes" id="UP000183407"/>
    </source>
</evidence>
<accession>A0A1H4THG3</accession>
<feature type="domain" description="Amidohydrolase-related" evidence="2">
    <location>
        <begin position="35"/>
        <end position="283"/>
    </location>
</feature>